<evidence type="ECO:0000256" key="4">
    <source>
        <dbReference type="PROSITE-ProRule" id="PRU00207"/>
    </source>
</evidence>
<evidence type="ECO:0000256" key="3">
    <source>
        <dbReference type="ARBA" id="ARBA00022833"/>
    </source>
</evidence>
<dbReference type="Pfam" id="PF13923">
    <property type="entry name" value="zf-C3HC4_2"/>
    <property type="match status" value="1"/>
</dbReference>
<evidence type="ECO:0000256" key="1">
    <source>
        <dbReference type="ARBA" id="ARBA00022723"/>
    </source>
</evidence>
<dbReference type="InterPro" id="IPR017907">
    <property type="entry name" value="Znf_RING_CS"/>
</dbReference>
<organism evidence="8 9">
    <name type="scientific">Adineta ricciae</name>
    <name type="common">Rotifer</name>
    <dbReference type="NCBI Taxonomy" id="249248"/>
    <lineage>
        <taxon>Eukaryota</taxon>
        <taxon>Metazoa</taxon>
        <taxon>Spiralia</taxon>
        <taxon>Gnathifera</taxon>
        <taxon>Rotifera</taxon>
        <taxon>Eurotatoria</taxon>
        <taxon>Bdelloidea</taxon>
        <taxon>Adinetida</taxon>
        <taxon>Adinetidae</taxon>
        <taxon>Adineta</taxon>
    </lineage>
</organism>
<keyword evidence="3 4" id="KW-0862">Zinc</keyword>
<evidence type="ECO:0008006" key="10">
    <source>
        <dbReference type="Google" id="ProtNLM"/>
    </source>
</evidence>
<dbReference type="PROSITE" id="PS50089">
    <property type="entry name" value="ZF_RING_2"/>
    <property type="match status" value="1"/>
</dbReference>
<dbReference type="InterPro" id="IPR001293">
    <property type="entry name" value="Znf_TRAF"/>
</dbReference>
<dbReference type="PANTHER" id="PTHR46016:SF1">
    <property type="entry name" value="RING-TYPE DOMAIN-CONTAINING PROTEIN"/>
    <property type="match status" value="1"/>
</dbReference>
<keyword evidence="5" id="KW-0175">Coiled coil</keyword>
<evidence type="ECO:0000256" key="5">
    <source>
        <dbReference type="SAM" id="Coils"/>
    </source>
</evidence>
<keyword evidence="1 4" id="KW-0479">Metal-binding</keyword>
<evidence type="ECO:0000259" key="7">
    <source>
        <dbReference type="PROSITE" id="PS50145"/>
    </source>
</evidence>
<dbReference type="SUPFAM" id="SSF49599">
    <property type="entry name" value="TRAF domain-like"/>
    <property type="match status" value="1"/>
</dbReference>
<dbReference type="GO" id="GO:0061630">
    <property type="term" value="F:ubiquitin protein ligase activity"/>
    <property type="evidence" value="ECO:0007669"/>
    <property type="project" value="TreeGrafter"/>
</dbReference>
<dbReference type="GO" id="GO:0000209">
    <property type="term" value="P:protein polyubiquitination"/>
    <property type="evidence" value="ECO:0007669"/>
    <property type="project" value="TreeGrafter"/>
</dbReference>
<reference evidence="8" key="1">
    <citation type="submission" date="2021-02" db="EMBL/GenBank/DDBJ databases">
        <authorList>
            <person name="Nowell W R."/>
        </authorList>
    </citation>
    <scope>NUCLEOTIDE SEQUENCE</scope>
</reference>
<name>A0A815QJ97_ADIRI</name>
<evidence type="ECO:0000256" key="2">
    <source>
        <dbReference type="ARBA" id="ARBA00022771"/>
    </source>
</evidence>
<dbReference type="Gene3D" id="3.30.40.10">
    <property type="entry name" value="Zinc/RING finger domain, C3HC4 (zinc finger)"/>
    <property type="match status" value="2"/>
</dbReference>
<protein>
    <recommendedName>
        <fullName evidence="10">RING-type domain-containing protein</fullName>
    </recommendedName>
</protein>
<evidence type="ECO:0000313" key="8">
    <source>
        <dbReference type="EMBL" id="CAF1464029.1"/>
    </source>
</evidence>
<dbReference type="InterPro" id="IPR001841">
    <property type="entry name" value="Znf_RING"/>
</dbReference>
<dbReference type="OrthoDB" id="6105938at2759"/>
<accession>A0A815QJ97</accession>
<dbReference type="InterPro" id="IPR051438">
    <property type="entry name" value="RNF_E3_ubiq-protein_ligase"/>
</dbReference>
<dbReference type="AlphaFoldDB" id="A0A815QJ97"/>
<dbReference type="EMBL" id="CAJNOJ010000484">
    <property type="protein sequence ID" value="CAF1464029.1"/>
    <property type="molecule type" value="Genomic_DNA"/>
</dbReference>
<gene>
    <name evidence="8" type="ORF">EDS130_LOCUS40349</name>
</gene>
<dbReference type="PROSITE" id="PS50145">
    <property type="entry name" value="ZF_TRAF"/>
    <property type="match status" value="1"/>
</dbReference>
<feature type="domain" description="TRAF-type" evidence="7">
    <location>
        <begin position="92"/>
        <end position="129"/>
    </location>
</feature>
<feature type="zinc finger region" description="TRAF-type" evidence="4">
    <location>
        <begin position="92"/>
        <end position="129"/>
    </location>
</feature>
<evidence type="ECO:0000259" key="6">
    <source>
        <dbReference type="PROSITE" id="PS50089"/>
    </source>
</evidence>
<dbReference type="SUPFAM" id="SSF57850">
    <property type="entry name" value="RING/U-box"/>
    <property type="match status" value="1"/>
</dbReference>
<feature type="coiled-coil region" evidence="5">
    <location>
        <begin position="154"/>
        <end position="185"/>
    </location>
</feature>
<dbReference type="InterPro" id="IPR013083">
    <property type="entry name" value="Znf_RING/FYVE/PHD"/>
</dbReference>
<dbReference type="Proteomes" id="UP000663852">
    <property type="component" value="Unassembled WGS sequence"/>
</dbReference>
<dbReference type="GO" id="GO:0006511">
    <property type="term" value="P:ubiquitin-dependent protein catabolic process"/>
    <property type="evidence" value="ECO:0007669"/>
    <property type="project" value="TreeGrafter"/>
</dbReference>
<comment type="caution">
    <text evidence="8">The sequence shown here is derived from an EMBL/GenBank/DDBJ whole genome shotgun (WGS) entry which is preliminary data.</text>
</comment>
<proteinExistence type="predicted"/>
<evidence type="ECO:0000313" key="9">
    <source>
        <dbReference type="Proteomes" id="UP000663852"/>
    </source>
</evidence>
<keyword evidence="2 4" id="KW-0863">Zinc-finger</keyword>
<sequence>MMSNRRATNSAVSTANYLYLNEDSIPDELKCTICQEPFINPFNGTKCGHTFCESCIDNWFRHNSSCPTCRATTQFVPVTSRAILGQLDRLLVRCRQCNNGNIQRGNLADHIKSQCPHTVVKCKAADLKCQWQGNREQSVQHAAVCPLLQIRPAIEEMRADLAAQAEQLRIFMDEVRDQFNRLERQQQTSSSKQVNINSKGTRVEEMTEQERFNIVNNDLRRTWSRVFCYRYFGNIECNFCKSKSQQGFVCLLCSCSVARQNIRAHDYSGKESDVICRICFDKYQSKMYFNI</sequence>
<dbReference type="PROSITE" id="PS00518">
    <property type="entry name" value="ZF_RING_1"/>
    <property type="match status" value="1"/>
</dbReference>
<feature type="domain" description="RING-type" evidence="6">
    <location>
        <begin position="31"/>
        <end position="70"/>
    </location>
</feature>
<dbReference type="SMART" id="SM00184">
    <property type="entry name" value="RING"/>
    <property type="match status" value="1"/>
</dbReference>
<dbReference type="GO" id="GO:0008270">
    <property type="term" value="F:zinc ion binding"/>
    <property type="evidence" value="ECO:0007669"/>
    <property type="project" value="UniProtKB-KW"/>
</dbReference>
<dbReference type="PANTHER" id="PTHR46016">
    <property type="entry name" value="ZINC FINGER, RING/FYVE/PHD-TYPE"/>
    <property type="match status" value="1"/>
</dbReference>